<dbReference type="OrthoDB" id="6272694at2759"/>
<sequence>MNAIEGAIGPCLIMSLTIDVARLGVPIQEDGPAFGTDDSVDPAPVLCSTSSHHMAPTSSGISQSIFKPRHPVYLAVFNGRTLRQTGQQATLALTLNSLGIDVCCVSWLTASGVSTHFELRTSGDAEAAAVGCTGVGIVLSHRAEVSLLYCMPVDGRLCTVRLATSAKGPQKQEVDQCLLIVSTCASTDCSCDAVKDRSCDALNALMWWAKYQGSW</sequence>
<dbReference type="EMBL" id="KL596735">
    <property type="protein sequence ID" value="KER26945.1"/>
    <property type="molecule type" value="Genomic_DNA"/>
</dbReference>
<dbReference type="GeneID" id="20320106"/>
<reference evidence="1 2" key="1">
    <citation type="submission" date="2013-11" db="EMBL/GenBank/DDBJ databases">
        <title>Opisthorchis viverrini - life in the bile duct.</title>
        <authorList>
            <person name="Young N.D."/>
            <person name="Nagarajan N."/>
            <person name="Lin S.J."/>
            <person name="Korhonen P.K."/>
            <person name="Jex A.R."/>
            <person name="Hall R.S."/>
            <person name="Safavi-Hemami H."/>
            <person name="Kaewkong W."/>
            <person name="Bertrand D."/>
            <person name="Gao S."/>
            <person name="Seet Q."/>
            <person name="Wongkham S."/>
            <person name="Teh B.T."/>
            <person name="Wongkham C."/>
            <person name="Intapan P.M."/>
            <person name="Maleewong W."/>
            <person name="Yang X."/>
            <person name="Hu M."/>
            <person name="Wang Z."/>
            <person name="Hofmann A."/>
            <person name="Sternberg P.W."/>
            <person name="Tan P."/>
            <person name="Wang J."/>
            <person name="Gasser R.B."/>
        </authorList>
    </citation>
    <scope>NUCLEOTIDE SEQUENCE [LARGE SCALE GENOMIC DNA]</scope>
</reference>
<accession>A0A074ZU70</accession>
<keyword evidence="2" id="KW-1185">Reference proteome</keyword>
<dbReference type="KEGG" id="ovi:T265_05924"/>
<protein>
    <submittedName>
        <fullName evidence="1">Uncharacterized protein</fullName>
    </submittedName>
</protein>
<dbReference type="Proteomes" id="UP000054324">
    <property type="component" value="Unassembled WGS sequence"/>
</dbReference>
<evidence type="ECO:0000313" key="1">
    <source>
        <dbReference type="EMBL" id="KER26945.1"/>
    </source>
</evidence>
<dbReference type="CTD" id="20320106"/>
<dbReference type="AlphaFoldDB" id="A0A074ZU70"/>
<organism evidence="1 2">
    <name type="scientific">Opisthorchis viverrini</name>
    <name type="common">Southeast Asian liver fluke</name>
    <dbReference type="NCBI Taxonomy" id="6198"/>
    <lineage>
        <taxon>Eukaryota</taxon>
        <taxon>Metazoa</taxon>
        <taxon>Spiralia</taxon>
        <taxon>Lophotrochozoa</taxon>
        <taxon>Platyhelminthes</taxon>
        <taxon>Trematoda</taxon>
        <taxon>Digenea</taxon>
        <taxon>Opisthorchiida</taxon>
        <taxon>Opisthorchiata</taxon>
        <taxon>Opisthorchiidae</taxon>
        <taxon>Opisthorchis</taxon>
    </lineage>
</organism>
<gene>
    <name evidence="1" type="ORF">T265_05924</name>
</gene>
<dbReference type="STRING" id="6198.A0A074ZU70"/>
<dbReference type="RefSeq" id="XP_009169323.1">
    <property type="nucleotide sequence ID" value="XM_009171059.1"/>
</dbReference>
<evidence type="ECO:0000313" key="2">
    <source>
        <dbReference type="Proteomes" id="UP000054324"/>
    </source>
</evidence>
<name>A0A074ZU70_OPIVI</name>
<proteinExistence type="predicted"/>